<dbReference type="GO" id="GO:0006355">
    <property type="term" value="P:regulation of DNA-templated transcription"/>
    <property type="evidence" value="ECO:0007669"/>
    <property type="project" value="InterPro"/>
</dbReference>
<dbReference type="AlphaFoldDB" id="A0A833VEU2"/>
<feature type="region of interest" description="Disordered" evidence="9">
    <location>
        <begin position="385"/>
        <end position="434"/>
    </location>
</feature>
<dbReference type="SMART" id="SM00574">
    <property type="entry name" value="POX"/>
    <property type="match status" value="1"/>
</dbReference>
<dbReference type="Pfam" id="PF05920">
    <property type="entry name" value="Homeobox_KN"/>
    <property type="match status" value="1"/>
</dbReference>
<evidence type="ECO:0000256" key="9">
    <source>
        <dbReference type="SAM" id="MobiDB-lite"/>
    </source>
</evidence>
<comment type="similarity">
    <text evidence="2">Belongs to the TALE/BELL homeobox family.</text>
</comment>
<comment type="subcellular location">
    <subcellularLocation>
        <location evidence="1 8">Nucleus</location>
    </subcellularLocation>
</comment>
<evidence type="ECO:0000256" key="5">
    <source>
        <dbReference type="ARBA" id="ARBA00023155"/>
    </source>
</evidence>
<evidence type="ECO:0000256" key="3">
    <source>
        <dbReference type="ARBA" id="ARBA00023015"/>
    </source>
</evidence>
<feature type="DNA-binding region" description="Homeobox" evidence="8">
    <location>
        <begin position="310"/>
        <end position="372"/>
    </location>
</feature>
<dbReference type="SMART" id="SM00389">
    <property type="entry name" value="HOX"/>
    <property type="match status" value="1"/>
</dbReference>
<dbReference type="PANTHER" id="PTHR11850">
    <property type="entry name" value="HOMEOBOX PROTEIN TRANSCRIPTION FACTORS"/>
    <property type="match status" value="1"/>
</dbReference>
<sequence>MAHNSYQHNQGYPDQMLSANTALLQSFDSTNQDLYNIQTGIEMLSIPPKSQPNPIPDAWRSYFQKMAPGSSSGGGGSHHDNLMLAPDASMRGLYNQPNQGLSLSLFQNSRDAQQGGLFYTSLATSLYQHPHHLRSSRYLIAVQQLLNEICSLAGEASTLNKWRNKLKHWEEGGSSSSSSWSNQQNHFQSLDILELQKIKARLFAMLEEVDRRYRRYCEQMKVVVASFEAVAGERSAAVYTALASKTMSRHFRCLRDGVVRQINAVKKALGEKDTVVSGNKRGETPRLKLLDQCLRQQKALHQAGIMENHPWRPQRGLPERSVSILRAWLFEHFLHPYPSDVDKHILARQTGLSRSQVSNWFINARVRLWKPMIEEMYMEEIKDQDNNQASAPAAGLSDNTNCNPNPNPTLDMGSGSTEHHAVEEKPTPTQLHNDQGSLSSIFNSSHHRSNGMDHNGHGHNYGMLNMDFNTYNSNNDTTNQGYGSGVSLTLGLQQHNRGAMNLSFSLASQNSLLYSGVASEPIEEVPPNQFSIVDGEGQSLNYRSMVGTHLLHDLTG</sequence>
<evidence type="ECO:0000259" key="10">
    <source>
        <dbReference type="PROSITE" id="PS50071"/>
    </source>
</evidence>
<dbReference type="EMBL" id="SWLB01000027">
    <property type="protein sequence ID" value="KAF3321043.1"/>
    <property type="molecule type" value="Genomic_DNA"/>
</dbReference>
<keyword evidence="5 8" id="KW-0371">Homeobox</keyword>
<dbReference type="FunFam" id="1.10.10.60:FF:000083">
    <property type="entry name" value="BEL1-like homeodomain protein 4"/>
    <property type="match status" value="1"/>
</dbReference>
<dbReference type="InterPro" id="IPR006563">
    <property type="entry name" value="POX_dom"/>
</dbReference>
<keyword evidence="12" id="KW-1185">Reference proteome</keyword>
<proteinExistence type="inferred from homology"/>
<name>A0A833VEU2_9POAL</name>
<evidence type="ECO:0000256" key="1">
    <source>
        <dbReference type="ARBA" id="ARBA00004123"/>
    </source>
</evidence>
<dbReference type="InterPro" id="IPR050224">
    <property type="entry name" value="TALE_homeobox"/>
</dbReference>
<feature type="domain" description="Homeobox" evidence="10">
    <location>
        <begin position="308"/>
        <end position="371"/>
    </location>
</feature>
<protein>
    <submittedName>
        <fullName evidence="11">Homeobox protein BEL1</fullName>
    </submittedName>
</protein>
<evidence type="ECO:0000256" key="4">
    <source>
        <dbReference type="ARBA" id="ARBA00023125"/>
    </source>
</evidence>
<evidence type="ECO:0000256" key="6">
    <source>
        <dbReference type="ARBA" id="ARBA00023163"/>
    </source>
</evidence>
<keyword evidence="3" id="KW-0805">Transcription regulation</keyword>
<dbReference type="SUPFAM" id="SSF46689">
    <property type="entry name" value="Homeodomain-like"/>
    <property type="match status" value="1"/>
</dbReference>
<dbReference type="InterPro" id="IPR001356">
    <property type="entry name" value="HD"/>
</dbReference>
<evidence type="ECO:0000256" key="2">
    <source>
        <dbReference type="ARBA" id="ARBA00006454"/>
    </source>
</evidence>
<reference evidence="11" key="1">
    <citation type="submission" date="2020-01" db="EMBL/GenBank/DDBJ databases">
        <title>Genome sequence of Kobresia littledalei, the first chromosome-level genome in the family Cyperaceae.</title>
        <authorList>
            <person name="Qu G."/>
        </authorList>
    </citation>
    <scope>NUCLEOTIDE SEQUENCE</scope>
    <source>
        <strain evidence="11">C.B.Clarke</strain>
        <tissue evidence="11">Leaf</tissue>
    </source>
</reference>
<keyword evidence="7 8" id="KW-0539">Nucleus</keyword>
<dbReference type="GO" id="GO:0005634">
    <property type="term" value="C:nucleus"/>
    <property type="evidence" value="ECO:0007669"/>
    <property type="project" value="UniProtKB-SubCell"/>
</dbReference>
<dbReference type="GO" id="GO:0003677">
    <property type="term" value="F:DNA binding"/>
    <property type="evidence" value="ECO:0007669"/>
    <property type="project" value="UniProtKB-UniRule"/>
</dbReference>
<keyword evidence="6" id="KW-0804">Transcription</keyword>
<dbReference type="InterPro" id="IPR009057">
    <property type="entry name" value="Homeodomain-like_sf"/>
</dbReference>
<keyword evidence="4 8" id="KW-0238">DNA-binding</keyword>
<dbReference type="PROSITE" id="PS50071">
    <property type="entry name" value="HOMEOBOX_2"/>
    <property type="match status" value="1"/>
</dbReference>
<evidence type="ECO:0000256" key="7">
    <source>
        <dbReference type="ARBA" id="ARBA00023242"/>
    </source>
</evidence>
<accession>A0A833VEU2</accession>
<dbReference type="Proteomes" id="UP000623129">
    <property type="component" value="Unassembled WGS sequence"/>
</dbReference>
<feature type="compositionally biased region" description="Basic and acidic residues" evidence="9">
    <location>
        <begin position="417"/>
        <end position="426"/>
    </location>
</feature>
<evidence type="ECO:0000313" key="11">
    <source>
        <dbReference type="EMBL" id="KAF3321043.1"/>
    </source>
</evidence>
<dbReference type="OrthoDB" id="10056939at2759"/>
<dbReference type="InterPro" id="IPR008422">
    <property type="entry name" value="KN_HD"/>
</dbReference>
<organism evidence="11 12">
    <name type="scientific">Carex littledalei</name>
    <dbReference type="NCBI Taxonomy" id="544730"/>
    <lineage>
        <taxon>Eukaryota</taxon>
        <taxon>Viridiplantae</taxon>
        <taxon>Streptophyta</taxon>
        <taxon>Embryophyta</taxon>
        <taxon>Tracheophyta</taxon>
        <taxon>Spermatophyta</taxon>
        <taxon>Magnoliopsida</taxon>
        <taxon>Liliopsida</taxon>
        <taxon>Poales</taxon>
        <taxon>Cyperaceae</taxon>
        <taxon>Cyperoideae</taxon>
        <taxon>Cariceae</taxon>
        <taxon>Carex</taxon>
        <taxon>Carex subgen. Euthyceras</taxon>
    </lineage>
</organism>
<evidence type="ECO:0000313" key="12">
    <source>
        <dbReference type="Proteomes" id="UP000623129"/>
    </source>
</evidence>
<dbReference type="CDD" id="cd00086">
    <property type="entry name" value="homeodomain"/>
    <property type="match status" value="1"/>
</dbReference>
<dbReference type="Pfam" id="PF07526">
    <property type="entry name" value="POX"/>
    <property type="match status" value="1"/>
</dbReference>
<comment type="caution">
    <text evidence="11">The sequence shown here is derived from an EMBL/GenBank/DDBJ whole genome shotgun (WGS) entry which is preliminary data.</text>
</comment>
<gene>
    <name evidence="11" type="ORF">FCM35_KLT14296</name>
</gene>
<dbReference type="Gene3D" id="1.10.10.60">
    <property type="entry name" value="Homeodomain-like"/>
    <property type="match status" value="1"/>
</dbReference>
<evidence type="ECO:0000256" key="8">
    <source>
        <dbReference type="PROSITE-ProRule" id="PRU00108"/>
    </source>
</evidence>